<keyword evidence="3" id="KW-1185">Reference proteome</keyword>
<name>F0H7Q1_9BACT</name>
<evidence type="ECO:0000256" key="1">
    <source>
        <dbReference type="SAM" id="MobiDB-lite"/>
    </source>
</evidence>
<comment type="caution">
    <text evidence="2">The sequence shown here is derived from an EMBL/GenBank/DDBJ whole genome shotgun (WGS) entry which is preliminary data.</text>
</comment>
<feature type="compositionally biased region" description="Basic and acidic residues" evidence="1">
    <location>
        <begin position="52"/>
        <end position="61"/>
    </location>
</feature>
<gene>
    <name evidence="2" type="ORF">HMPREF9303_0075</name>
</gene>
<dbReference type="Proteomes" id="UP000003155">
    <property type="component" value="Unassembled WGS sequence"/>
</dbReference>
<sequence>MLPESGPAVTERREHDSRPSGIRFPDTGNNLPRHREQQNRRAARILQNRFRTPNDESIIKE</sequence>
<organism evidence="2 3">
    <name type="scientific">Prevotella denticola CRIS 18C-A</name>
    <dbReference type="NCBI Taxonomy" id="944557"/>
    <lineage>
        <taxon>Bacteria</taxon>
        <taxon>Pseudomonadati</taxon>
        <taxon>Bacteroidota</taxon>
        <taxon>Bacteroidia</taxon>
        <taxon>Bacteroidales</taxon>
        <taxon>Prevotellaceae</taxon>
        <taxon>Prevotella</taxon>
    </lineage>
</organism>
<proteinExistence type="predicted"/>
<accession>F0H7Q1</accession>
<evidence type="ECO:0000313" key="3">
    <source>
        <dbReference type="Proteomes" id="UP000003155"/>
    </source>
</evidence>
<dbReference type="AlphaFoldDB" id="F0H7Q1"/>
<evidence type="ECO:0000313" key="2">
    <source>
        <dbReference type="EMBL" id="EGC86138.1"/>
    </source>
</evidence>
<protein>
    <submittedName>
        <fullName evidence="2">Uncharacterized protein</fullName>
    </submittedName>
</protein>
<dbReference type="EMBL" id="AEXO01000072">
    <property type="protein sequence ID" value="EGC86138.1"/>
    <property type="molecule type" value="Genomic_DNA"/>
</dbReference>
<feature type="region of interest" description="Disordered" evidence="1">
    <location>
        <begin position="1"/>
        <end position="61"/>
    </location>
</feature>
<reference evidence="2 3" key="1">
    <citation type="submission" date="2011-02" db="EMBL/GenBank/DDBJ databases">
        <authorList>
            <person name="Durkin A.S."/>
            <person name="Madupu R."/>
            <person name="Torralba M."/>
            <person name="Gillis M."/>
            <person name="Methe B."/>
            <person name="Sutton G."/>
            <person name="Nelson K.E."/>
        </authorList>
    </citation>
    <scope>NUCLEOTIDE SEQUENCE [LARGE SCALE GENOMIC DNA]</scope>
    <source>
        <strain evidence="2 3">CRIS 18C-A</strain>
    </source>
</reference>